<reference evidence="7 8" key="1">
    <citation type="submission" date="2017-12" db="EMBL/GenBank/DDBJ databases">
        <title>Genome sequence of the active heterotrophic nitrifier-denitrifier, Cupriavidus pauculus UM1.</title>
        <authorList>
            <person name="Putonti C."/>
            <person name="Castignetti D."/>
        </authorList>
    </citation>
    <scope>NUCLEOTIDE SEQUENCE [LARGE SCALE GENOMIC DNA]</scope>
    <source>
        <strain evidence="7 8">UM1</strain>
    </source>
</reference>
<protein>
    <submittedName>
        <fullName evidence="7">CidA/LrgA family protein</fullName>
    </submittedName>
</protein>
<evidence type="ECO:0000313" key="7">
    <source>
        <dbReference type="EMBL" id="PLP97867.1"/>
    </source>
</evidence>
<comment type="caution">
    <text evidence="7">The sequence shown here is derived from an EMBL/GenBank/DDBJ whole genome shotgun (WGS) entry which is preliminary data.</text>
</comment>
<name>A0A2N5C6Q9_9BURK</name>
<sequence length="179" mass="18646">MRILGLSLCGNRANNGGVFITGRSTVPVAPAAASATPGDVSSPSPSGSLRRLLRTAAQVAGLLSIWFAADWLTRTLGWSMSPGVVGLLAVLGLLLSGKADVGWVKDGADWLLGELVLFFIPCVVAVVNYLPLFRSEGVQLTIAVAVGTILVMAATALAVHAGCRLERTIRRLRGQPDEA</sequence>
<dbReference type="GO" id="GO:0005886">
    <property type="term" value="C:plasma membrane"/>
    <property type="evidence" value="ECO:0007669"/>
    <property type="project" value="UniProtKB-SubCell"/>
</dbReference>
<evidence type="ECO:0000256" key="5">
    <source>
        <dbReference type="ARBA" id="ARBA00023136"/>
    </source>
</evidence>
<feature type="transmembrane region" description="Helical" evidence="6">
    <location>
        <begin position="142"/>
        <end position="163"/>
    </location>
</feature>
<feature type="transmembrane region" description="Helical" evidence="6">
    <location>
        <begin position="108"/>
        <end position="130"/>
    </location>
</feature>
<evidence type="ECO:0000256" key="1">
    <source>
        <dbReference type="ARBA" id="ARBA00004651"/>
    </source>
</evidence>
<evidence type="ECO:0000256" key="2">
    <source>
        <dbReference type="ARBA" id="ARBA00022475"/>
    </source>
</evidence>
<evidence type="ECO:0000256" key="3">
    <source>
        <dbReference type="ARBA" id="ARBA00022692"/>
    </source>
</evidence>
<evidence type="ECO:0000256" key="4">
    <source>
        <dbReference type="ARBA" id="ARBA00022989"/>
    </source>
</evidence>
<dbReference type="STRING" id="82633.GCA_000974605_02970"/>
<keyword evidence="5 6" id="KW-0472">Membrane</keyword>
<keyword evidence="2" id="KW-1003">Cell membrane</keyword>
<proteinExistence type="predicted"/>
<organism evidence="7 8">
    <name type="scientific">Cupriavidus pauculus</name>
    <dbReference type="NCBI Taxonomy" id="82633"/>
    <lineage>
        <taxon>Bacteria</taxon>
        <taxon>Pseudomonadati</taxon>
        <taxon>Pseudomonadota</taxon>
        <taxon>Betaproteobacteria</taxon>
        <taxon>Burkholderiales</taxon>
        <taxon>Burkholderiaceae</taxon>
        <taxon>Cupriavidus</taxon>
    </lineage>
</organism>
<keyword evidence="3 6" id="KW-0812">Transmembrane</keyword>
<dbReference type="PANTHER" id="PTHR33931:SF2">
    <property type="entry name" value="HOLIN-LIKE PROTEIN CIDA"/>
    <property type="match status" value="1"/>
</dbReference>
<evidence type="ECO:0000313" key="8">
    <source>
        <dbReference type="Proteomes" id="UP000234341"/>
    </source>
</evidence>
<evidence type="ECO:0000256" key="6">
    <source>
        <dbReference type="SAM" id="Phobius"/>
    </source>
</evidence>
<dbReference type="Pfam" id="PF03788">
    <property type="entry name" value="LrgA"/>
    <property type="match status" value="1"/>
</dbReference>
<gene>
    <name evidence="7" type="ORF">CYJ10_25665</name>
</gene>
<keyword evidence="4 6" id="KW-1133">Transmembrane helix</keyword>
<accession>A0A2N5C6Q9</accession>
<dbReference type="OrthoDB" id="194658at2"/>
<dbReference type="EMBL" id="PJRP01000015">
    <property type="protein sequence ID" value="PLP97867.1"/>
    <property type="molecule type" value="Genomic_DNA"/>
</dbReference>
<feature type="transmembrane region" description="Helical" evidence="6">
    <location>
        <begin position="75"/>
        <end position="96"/>
    </location>
</feature>
<dbReference type="InterPro" id="IPR005538">
    <property type="entry name" value="LrgA/CidA"/>
</dbReference>
<dbReference type="Proteomes" id="UP000234341">
    <property type="component" value="Unassembled WGS sequence"/>
</dbReference>
<dbReference type="AlphaFoldDB" id="A0A2N5C6Q9"/>
<comment type="subcellular location">
    <subcellularLocation>
        <location evidence="1">Cell membrane</location>
        <topology evidence="1">Multi-pass membrane protein</topology>
    </subcellularLocation>
</comment>
<dbReference type="PANTHER" id="PTHR33931">
    <property type="entry name" value="HOLIN-LIKE PROTEIN CIDA-RELATED"/>
    <property type="match status" value="1"/>
</dbReference>